<accession>A0A067DFS8</accession>
<dbReference type="AntiFam" id="ANF00039">
    <property type="entry name" value="Antisense to SRP RNA"/>
</dbReference>
<dbReference type="AlphaFoldDB" id="A0A067DFS8"/>
<evidence type="ECO:0000256" key="1">
    <source>
        <dbReference type="SAM" id="MobiDB-lite"/>
    </source>
</evidence>
<evidence type="ECO:0000313" key="3">
    <source>
        <dbReference type="Proteomes" id="UP000027120"/>
    </source>
</evidence>
<dbReference type="EMBL" id="KK785554">
    <property type="protein sequence ID" value="KDO41824.1"/>
    <property type="molecule type" value="Genomic_DNA"/>
</dbReference>
<organism evidence="2 3">
    <name type="scientific">Citrus sinensis</name>
    <name type="common">Sweet orange</name>
    <name type="synonym">Citrus aurantium var. sinensis</name>
    <dbReference type="NCBI Taxonomy" id="2711"/>
    <lineage>
        <taxon>Eukaryota</taxon>
        <taxon>Viridiplantae</taxon>
        <taxon>Streptophyta</taxon>
        <taxon>Embryophyta</taxon>
        <taxon>Tracheophyta</taxon>
        <taxon>Spermatophyta</taxon>
        <taxon>Magnoliopsida</taxon>
        <taxon>eudicotyledons</taxon>
        <taxon>Gunneridae</taxon>
        <taxon>Pentapetalae</taxon>
        <taxon>rosids</taxon>
        <taxon>malvids</taxon>
        <taxon>Sapindales</taxon>
        <taxon>Rutaceae</taxon>
        <taxon>Aurantioideae</taxon>
        <taxon>Citrus</taxon>
    </lineage>
</organism>
<proteinExistence type="predicted"/>
<name>A0A067DFS8_CITSI</name>
<sequence>GDYPSTSEPTGNRPVIHPLTRAGGRRCSVKPASRGSLHFSIQVIQAFARTTWITHYLDWAGRRSTHQAQLGWFSQRPNTLMPHLVTGSRY</sequence>
<dbReference type="Proteomes" id="UP000027120">
    <property type="component" value="Unassembled WGS sequence"/>
</dbReference>
<protein>
    <submittedName>
        <fullName evidence="2">Uncharacterized protein</fullName>
    </submittedName>
</protein>
<gene>
    <name evidence="2" type="ORF">CISIN_1g036041mg</name>
</gene>
<keyword evidence="3" id="KW-1185">Reference proteome</keyword>
<feature type="region of interest" description="Disordered" evidence="1">
    <location>
        <begin position="1"/>
        <end position="27"/>
    </location>
</feature>
<feature type="non-terminal residue" evidence="2">
    <location>
        <position position="1"/>
    </location>
</feature>
<feature type="compositionally biased region" description="Polar residues" evidence="1">
    <location>
        <begin position="1"/>
        <end position="10"/>
    </location>
</feature>
<evidence type="ECO:0000313" key="2">
    <source>
        <dbReference type="EMBL" id="KDO41824.1"/>
    </source>
</evidence>
<reference evidence="2 3" key="1">
    <citation type="submission" date="2014-04" db="EMBL/GenBank/DDBJ databases">
        <authorList>
            <consortium name="International Citrus Genome Consortium"/>
            <person name="Gmitter F."/>
            <person name="Chen C."/>
            <person name="Farmerie W."/>
            <person name="Harkins T."/>
            <person name="Desany B."/>
            <person name="Mohiuddin M."/>
            <person name="Kodira C."/>
            <person name="Borodovsky M."/>
            <person name="Lomsadze A."/>
            <person name="Burns P."/>
            <person name="Jenkins J."/>
            <person name="Prochnik S."/>
            <person name="Shu S."/>
            <person name="Chapman J."/>
            <person name="Pitluck S."/>
            <person name="Schmutz J."/>
            <person name="Rokhsar D."/>
        </authorList>
    </citation>
    <scope>NUCLEOTIDE SEQUENCE</scope>
</reference>